<gene>
    <name evidence="10" type="primary">101893137</name>
    <name evidence="12" type="synonym">LOC101893137</name>
</gene>
<dbReference type="AlphaFoldDB" id="A0A1I8N5Q0"/>
<dbReference type="Gene3D" id="1.20.1300.10">
    <property type="entry name" value="Fumarate reductase/succinate dehydrogenase, transmembrane subunit"/>
    <property type="match status" value="1"/>
</dbReference>
<dbReference type="InterPro" id="IPR014314">
    <property type="entry name" value="Succ_DH_cytb556"/>
</dbReference>
<dbReference type="PANTHER" id="PTHR10978">
    <property type="entry name" value="SUCCINATE DEHYDROGENASE CYTOCHROME B560 SUBUNIT"/>
    <property type="match status" value="1"/>
</dbReference>
<evidence type="ECO:0000256" key="5">
    <source>
        <dbReference type="ARBA" id="ARBA00022723"/>
    </source>
</evidence>
<dbReference type="GO" id="GO:0006121">
    <property type="term" value="P:mitochondrial electron transport, succinate to ubiquinone"/>
    <property type="evidence" value="ECO:0007669"/>
    <property type="project" value="UniProtKB-ARBA"/>
</dbReference>
<dbReference type="PANTHER" id="PTHR10978:SF5">
    <property type="entry name" value="SUCCINATE DEHYDROGENASE CYTOCHROME B560 SUBUNIT, MITOCHONDRIAL"/>
    <property type="match status" value="1"/>
</dbReference>
<keyword evidence="8 9" id="KW-0472">Membrane</keyword>
<dbReference type="EnsemblMetazoa" id="MDOA011810-RA">
    <property type="protein sequence ID" value="MDOA011810-PA"/>
    <property type="gene ID" value="MDOA011810"/>
</dbReference>
<dbReference type="OrthoDB" id="588261at2759"/>
<dbReference type="GO" id="GO:0009055">
    <property type="term" value="F:electron transfer activity"/>
    <property type="evidence" value="ECO:0007669"/>
    <property type="project" value="InterPro"/>
</dbReference>
<dbReference type="VEuPathDB" id="VectorBase:MDOMA2_007358"/>
<dbReference type="GeneID" id="101893137"/>
<comment type="pathway">
    <text evidence="2">Carbohydrate metabolism; tricarboxylic acid cycle.</text>
</comment>
<feature type="transmembrane region" description="Helical" evidence="9">
    <location>
        <begin position="79"/>
        <end position="97"/>
    </location>
</feature>
<keyword evidence="11" id="KW-1185">Reference proteome</keyword>
<accession>A0A1I8N5Q0</accession>
<keyword evidence="5" id="KW-0479">Metal-binding</keyword>
<evidence type="ECO:0000256" key="6">
    <source>
        <dbReference type="ARBA" id="ARBA00022989"/>
    </source>
</evidence>
<evidence type="ECO:0000313" key="10">
    <source>
        <dbReference type="EnsemblMetazoa" id="MDOA011810-PA"/>
    </source>
</evidence>
<protein>
    <submittedName>
        <fullName evidence="12">Succinate dehydrogenase cytochrome b560 subunit, mitochondrial</fullName>
    </submittedName>
</protein>
<feature type="transmembrane region" description="Helical" evidence="9">
    <location>
        <begin position="152"/>
        <end position="172"/>
    </location>
</feature>
<organism evidence="10">
    <name type="scientific">Musca domestica</name>
    <name type="common">House fly</name>
    <dbReference type="NCBI Taxonomy" id="7370"/>
    <lineage>
        <taxon>Eukaryota</taxon>
        <taxon>Metazoa</taxon>
        <taxon>Ecdysozoa</taxon>
        <taxon>Arthropoda</taxon>
        <taxon>Hexapoda</taxon>
        <taxon>Insecta</taxon>
        <taxon>Pterygota</taxon>
        <taxon>Neoptera</taxon>
        <taxon>Endopterygota</taxon>
        <taxon>Diptera</taxon>
        <taxon>Brachycera</taxon>
        <taxon>Muscomorpha</taxon>
        <taxon>Muscoidea</taxon>
        <taxon>Muscidae</taxon>
        <taxon>Musca</taxon>
    </lineage>
</organism>
<dbReference type="Proteomes" id="UP001652621">
    <property type="component" value="Unplaced"/>
</dbReference>
<sequence length="173" mass="18850">MFAITRSLVRSPALRQGLQMAQAQNLRDVSMKVVPAASTVKNETFFDKNNRLQREMSPHLTIYKPQLTSMLSITHRGTGIALTAGVWALGLAALTSPQDIANYASVIEGLHLSAGTLTALKFMIAYPLAFHTANGVRHLLWDTGRFLKIKEVYSTGYAMVGVSFALAAILAML</sequence>
<evidence type="ECO:0000313" key="12">
    <source>
        <dbReference type="RefSeq" id="XP_005181398.1"/>
    </source>
</evidence>
<reference evidence="10" key="1">
    <citation type="submission" date="2020-05" db="UniProtKB">
        <authorList>
            <consortium name="EnsemblMetazoa"/>
        </authorList>
    </citation>
    <scope>IDENTIFICATION</scope>
    <source>
        <strain evidence="10">Aabys</strain>
    </source>
</reference>
<dbReference type="InterPro" id="IPR018495">
    <property type="entry name" value="Succ_DH_cyt_bsu_CS"/>
</dbReference>
<name>A0A1I8N5Q0_MUSDO</name>
<dbReference type="SUPFAM" id="SSF81343">
    <property type="entry name" value="Fumarate reductase respiratory complex transmembrane subunits"/>
    <property type="match status" value="1"/>
</dbReference>
<dbReference type="GO" id="GO:0046872">
    <property type="term" value="F:metal ion binding"/>
    <property type="evidence" value="ECO:0007669"/>
    <property type="project" value="UniProtKB-KW"/>
</dbReference>
<dbReference type="GO" id="GO:0006099">
    <property type="term" value="P:tricarboxylic acid cycle"/>
    <property type="evidence" value="ECO:0007669"/>
    <property type="project" value="InterPro"/>
</dbReference>
<evidence type="ECO:0000256" key="9">
    <source>
        <dbReference type="SAM" id="Phobius"/>
    </source>
</evidence>
<evidence type="ECO:0000256" key="3">
    <source>
        <dbReference type="ARBA" id="ARBA00022617"/>
    </source>
</evidence>
<keyword evidence="6 9" id="KW-1133">Transmembrane helix</keyword>
<evidence type="ECO:0000256" key="4">
    <source>
        <dbReference type="ARBA" id="ARBA00022692"/>
    </source>
</evidence>
<evidence type="ECO:0000256" key="2">
    <source>
        <dbReference type="ARBA" id="ARBA00005163"/>
    </source>
</evidence>
<dbReference type="VEuPathDB" id="VectorBase:MDOA011810"/>
<dbReference type="KEGG" id="mde:101893137"/>
<proteinExistence type="predicted"/>
<dbReference type="InterPro" id="IPR034804">
    <property type="entry name" value="SQR/QFR_C/D"/>
</dbReference>
<dbReference type="NCBIfam" id="TIGR02970">
    <property type="entry name" value="succ_dehyd_cytB"/>
    <property type="match status" value="1"/>
</dbReference>
<dbReference type="STRING" id="7370.A0A1I8N5Q0"/>
<evidence type="ECO:0000256" key="7">
    <source>
        <dbReference type="ARBA" id="ARBA00023004"/>
    </source>
</evidence>
<dbReference type="GO" id="GO:0005739">
    <property type="term" value="C:mitochondrion"/>
    <property type="evidence" value="ECO:0007669"/>
    <property type="project" value="GOC"/>
</dbReference>
<evidence type="ECO:0000256" key="1">
    <source>
        <dbReference type="ARBA" id="ARBA00004141"/>
    </source>
</evidence>
<dbReference type="GO" id="GO:0016020">
    <property type="term" value="C:membrane"/>
    <property type="evidence" value="ECO:0007669"/>
    <property type="project" value="UniProtKB-SubCell"/>
</dbReference>
<dbReference type="FunFam" id="1.20.1300.10:FF:000011">
    <property type="entry name" value="Succinate dehydrogenase cytochrome b560 subunit"/>
    <property type="match status" value="1"/>
</dbReference>
<dbReference type="CDD" id="cd03499">
    <property type="entry name" value="SQR_TypeC_SdhC"/>
    <property type="match status" value="1"/>
</dbReference>
<dbReference type="RefSeq" id="XP_005181398.1">
    <property type="nucleotide sequence ID" value="XM_005181341.3"/>
</dbReference>
<dbReference type="eggNOG" id="KOG0449">
    <property type="taxonomic scope" value="Eukaryota"/>
</dbReference>
<keyword evidence="3" id="KW-0349">Heme</keyword>
<dbReference type="InterPro" id="IPR000701">
    <property type="entry name" value="SuccDH_FuR_B_TM-su"/>
</dbReference>
<keyword evidence="4 9" id="KW-0812">Transmembrane</keyword>
<dbReference type="Pfam" id="PF01127">
    <property type="entry name" value="Sdh_cyt"/>
    <property type="match status" value="1"/>
</dbReference>
<reference evidence="12" key="2">
    <citation type="submission" date="2025-04" db="UniProtKB">
        <authorList>
            <consortium name="RefSeq"/>
        </authorList>
    </citation>
    <scope>IDENTIFICATION</scope>
    <source>
        <strain evidence="12">Aabys</strain>
    </source>
</reference>
<evidence type="ECO:0000256" key="8">
    <source>
        <dbReference type="ARBA" id="ARBA00023136"/>
    </source>
</evidence>
<dbReference type="PROSITE" id="PS01001">
    <property type="entry name" value="SDH_CYT_2"/>
    <property type="match status" value="1"/>
</dbReference>
<evidence type="ECO:0000313" key="11">
    <source>
        <dbReference type="Proteomes" id="UP001652621"/>
    </source>
</evidence>
<keyword evidence="7" id="KW-0408">Iron</keyword>
<comment type="subcellular location">
    <subcellularLocation>
        <location evidence="1">Membrane</location>
        <topology evidence="1">Multi-pass membrane protein</topology>
    </subcellularLocation>
</comment>
<feature type="transmembrane region" description="Helical" evidence="9">
    <location>
        <begin position="109"/>
        <end position="131"/>
    </location>
</feature>